<gene>
    <name evidence="2" type="ORF">B7C42_06755</name>
</gene>
<dbReference type="SMART" id="SM00530">
    <property type="entry name" value="HTH_XRE"/>
    <property type="match status" value="1"/>
</dbReference>
<proteinExistence type="predicted"/>
<comment type="caution">
    <text evidence="2">The sequence shown here is derived from an EMBL/GenBank/DDBJ whole genome shotgun (WGS) entry which is preliminary data.</text>
</comment>
<evidence type="ECO:0000313" key="3">
    <source>
        <dbReference type="Proteomes" id="UP000215506"/>
    </source>
</evidence>
<dbReference type="RefSeq" id="WP_094027775.1">
    <property type="nucleotide sequence ID" value="NZ_NGAF01000022.1"/>
</dbReference>
<organism evidence="2 3">
    <name type="scientific">Nocardia cerradoensis</name>
    <dbReference type="NCBI Taxonomy" id="85688"/>
    <lineage>
        <taxon>Bacteria</taxon>
        <taxon>Bacillati</taxon>
        <taxon>Actinomycetota</taxon>
        <taxon>Actinomycetes</taxon>
        <taxon>Mycobacteriales</taxon>
        <taxon>Nocardiaceae</taxon>
        <taxon>Nocardia</taxon>
    </lineage>
</organism>
<dbReference type="Gene3D" id="1.10.260.40">
    <property type="entry name" value="lambda repressor-like DNA-binding domains"/>
    <property type="match status" value="1"/>
</dbReference>
<accession>A0A231GX31</accession>
<dbReference type="InterPro" id="IPR001387">
    <property type="entry name" value="Cro/C1-type_HTH"/>
</dbReference>
<keyword evidence="3" id="KW-1185">Reference proteome</keyword>
<dbReference type="InterPro" id="IPR010982">
    <property type="entry name" value="Lambda_DNA-bd_dom_sf"/>
</dbReference>
<reference evidence="2 3" key="1">
    <citation type="submission" date="2017-07" db="EMBL/GenBank/DDBJ databases">
        <title>First draft Genome Sequence of Nocardia cerradoensis isolated from human infection.</title>
        <authorList>
            <person name="Carrasco G."/>
        </authorList>
    </citation>
    <scope>NUCLEOTIDE SEQUENCE [LARGE SCALE GENOMIC DNA]</scope>
    <source>
        <strain evidence="2 3">CNM20130759</strain>
    </source>
</reference>
<evidence type="ECO:0000259" key="1">
    <source>
        <dbReference type="PROSITE" id="PS50943"/>
    </source>
</evidence>
<dbReference type="EMBL" id="NGAF01000022">
    <property type="protein sequence ID" value="OXR41159.1"/>
    <property type="molecule type" value="Genomic_DNA"/>
</dbReference>
<name>A0A231GX31_9NOCA</name>
<dbReference type="GO" id="GO:0003677">
    <property type="term" value="F:DNA binding"/>
    <property type="evidence" value="ECO:0007669"/>
    <property type="project" value="InterPro"/>
</dbReference>
<dbReference type="Pfam" id="PF01381">
    <property type="entry name" value="HTH_3"/>
    <property type="match status" value="1"/>
</dbReference>
<feature type="domain" description="HTH cro/C1-type" evidence="1">
    <location>
        <begin position="45"/>
        <end position="96"/>
    </location>
</feature>
<dbReference type="Proteomes" id="UP000215506">
    <property type="component" value="Unassembled WGS sequence"/>
</dbReference>
<dbReference type="PROSITE" id="PS50943">
    <property type="entry name" value="HTH_CROC1"/>
    <property type="match status" value="1"/>
</dbReference>
<dbReference type="AlphaFoldDB" id="A0A231GX31"/>
<sequence length="101" mass="11142">MKNVNYRDLVDDRLGKMTPDQRAEYDEAYERAGLALRLAELFYDARAAAGLTQTELARRMGTTQPTIARIEGGGRMPTLDMLERLATAVGQRLDISLGPAA</sequence>
<protein>
    <recommendedName>
        <fullName evidence="1">HTH cro/C1-type domain-containing protein</fullName>
    </recommendedName>
</protein>
<evidence type="ECO:0000313" key="2">
    <source>
        <dbReference type="EMBL" id="OXR41159.1"/>
    </source>
</evidence>
<dbReference type="CDD" id="cd00093">
    <property type="entry name" value="HTH_XRE"/>
    <property type="match status" value="1"/>
</dbReference>
<dbReference type="SUPFAM" id="SSF47413">
    <property type="entry name" value="lambda repressor-like DNA-binding domains"/>
    <property type="match status" value="1"/>
</dbReference>